<dbReference type="EMBL" id="GGEC01067901">
    <property type="protein sequence ID" value="MBX48385.1"/>
    <property type="molecule type" value="Transcribed_RNA"/>
</dbReference>
<organism evidence="1">
    <name type="scientific">Rhizophora mucronata</name>
    <name type="common">Asiatic mangrove</name>
    <dbReference type="NCBI Taxonomy" id="61149"/>
    <lineage>
        <taxon>Eukaryota</taxon>
        <taxon>Viridiplantae</taxon>
        <taxon>Streptophyta</taxon>
        <taxon>Embryophyta</taxon>
        <taxon>Tracheophyta</taxon>
        <taxon>Spermatophyta</taxon>
        <taxon>Magnoliopsida</taxon>
        <taxon>eudicotyledons</taxon>
        <taxon>Gunneridae</taxon>
        <taxon>Pentapetalae</taxon>
        <taxon>rosids</taxon>
        <taxon>fabids</taxon>
        <taxon>Malpighiales</taxon>
        <taxon>Rhizophoraceae</taxon>
        <taxon>Rhizophora</taxon>
    </lineage>
</organism>
<sequence length="26" mass="2631">MLGFGSAVDPITLLFLSLTLSTGSCS</sequence>
<proteinExistence type="predicted"/>
<name>A0A2P2P0W7_RHIMU</name>
<protein>
    <submittedName>
        <fullName evidence="1">Uncharacterized protein MANES_01G244900</fullName>
    </submittedName>
</protein>
<reference evidence="1" key="1">
    <citation type="submission" date="2018-02" db="EMBL/GenBank/DDBJ databases">
        <title>Rhizophora mucronata_Transcriptome.</title>
        <authorList>
            <person name="Meera S.P."/>
            <person name="Sreeshan A."/>
            <person name="Augustine A."/>
        </authorList>
    </citation>
    <scope>NUCLEOTIDE SEQUENCE</scope>
    <source>
        <tissue evidence="1">Leaf</tissue>
    </source>
</reference>
<evidence type="ECO:0000313" key="1">
    <source>
        <dbReference type="EMBL" id="MBX48385.1"/>
    </source>
</evidence>
<accession>A0A2P2P0W7</accession>
<dbReference type="AlphaFoldDB" id="A0A2P2P0W7"/>